<dbReference type="InterPro" id="IPR011579">
    <property type="entry name" value="ATPase_dom"/>
</dbReference>
<dbReference type="Gene3D" id="3.40.50.300">
    <property type="entry name" value="P-loop containing nucleotide triphosphate hydrolases"/>
    <property type="match status" value="1"/>
</dbReference>
<sequence length="464" mass="54291">MISKFINRQAELNLLQEEFRNAPSFVVLYGRRRIGKSRLIEEFTSGKDSFYFVFPDASKQIQMREFKKQASAYFADPYIEKLETDSWFDLFDYISRLLGKGKIVVLDEFSYAVKTDPRILSDLQRAWDRSMSKSGMMLIISGSLLGLMREEVLSSGSPLYGRRTRDILLEELRPWHALDFFKDREYGIMAYMLVGGVPSYLQVSARHKSLRQLVEREFLDQNGYFYREPYFLLAEELREPRNYFSILAAIASGNSTANGIANYVGMETRKIFPYLEQLSLLGFIERRVPLMVREKRGRYFIRENALVSWFNLCYRKASQIELGVASYDDEEMNEILGRGFERLALHYIPVLSPFEVDALGSWWHRDVEIDAAAVNRRLKKVLFLEAKWKELGYNEALGIIEKLKQKSSNFAWNRGRREEYFGILARNLERKKELIEKGYLVFDLRDLIRLPLPSAMPIQRSSPK</sequence>
<comment type="caution">
    <text evidence="3">The sequence shown here is derived from an EMBL/GenBank/DDBJ whole genome shotgun (WGS) entry which is preliminary data.</text>
</comment>
<dbReference type="Pfam" id="PF03008">
    <property type="entry name" value="DUF234"/>
    <property type="match status" value="1"/>
</dbReference>
<dbReference type="PANTHER" id="PTHR34704:SF1">
    <property type="entry name" value="ATPASE"/>
    <property type="match status" value="1"/>
</dbReference>
<name>A0A7C4E224_CALS0</name>
<dbReference type="Pfam" id="PF01637">
    <property type="entry name" value="ATPase_2"/>
    <property type="match status" value="1"/>
</dbReference>
<organism evidence="3">
    <name type="scientific">Caldiarchaeum subterraneum</name>
    <dbReference type="NCBI Taxonomy" id="311458"/>
    <lineage>
        <taxon>Archaea</taxon>
        <taxon>Nitrososphaerota</taxon>
        <taxon>Candidatus Caldarchaeales</taxon>
        <taxon>Candidatus Caldarchaeaceae</taxon>
        <taxon>Candidatus Caldarchaeum</taxon>
    </lineage>
</organism>
<dbReference type="PANTHER" id="PTHR34704">
    <property type="entry name" value="ATPASE"/>
    <property type="match status" value="1"/>
</dbReference>
<keyword evidence="3" id="KW-0067">ATP-binding</keyword>
<keyword evidence="3" id="KW-0547">Nucleotide-binding</keyword>
<accession>A0A7C4E224</accession>
<dbReference type="InterPro" id="IPR027417">
    <property type="entry name" value="P-loop_NTPase"/>
</dbReference>
<evidence type="ECO:0000313" key="3">
    <source>
        <dbReference type="EMBL" id="HGN90401.1"/>
    </source>
</evidence>
<feature type="domain" description="ATPase" evidence="1">
    <location>
        <begin position="5"/>
        <end position="201"/>
    </location>
</feature>
<proteinExistence type="predicted"/>
<dbReference type="AlphaFoldDB" id="A0A7C4E224"/>
<feature type="domain" description="DUF234" evidence="2">
    <location>
        <begin position="309"/>
        <end position="396"/>
    </location>
</feature>
<reference evidence="3" key="1">
    <citation type="journal article" date="2020" name="mSystems">
        <title>Genome- and Community-Level Interaction Insights into Carbon Utilization and Element Cycling Functions of Hydrothermarchaeota in Hydrothermal Sediment.</title>
        <authorList>
            <person name="Zhou Z."/>
            <person name="Liu Y."/>
            <person name="Xu W."/>
            <person name="Pan J."/>
            <person name="Luo Z.H."/>
            <person name="Li M."/>
        </authorList>
    </citation>
    <scope>NUCLEOTIDE SEQUENCE [LARGE SCALE GENOMIC DNA]</scope>
    <source>
        <strain evidence="3">SpSt-613</strain>
    </source>
</reference>
<dbReference type="GO" id="GO:0005524">
    <property type="term" value="F:ATP binding"/>
    <property type="evidence" value="ECO:0007669"/>
    <property type="project" value="UniProtKB-KW"/>
</dbReference>
<evidence type="ECO:0000259" key="2">
    <source>
        <dbReference type="Pfam" id="PF03008"/>
    </source>
</evidence>
<dbReference type="InterPro" id="IPR004256">
    <property type="entry name" value="DUF234"/>
</dbReference>
<evidence type="ECO:0000259" key="1">
    <source>
        <dbReference type="Pfam" id="PF01637"/>
    </source>
</evidence>
<dbReference type="SUPFAM" id="SSF52540">
    <property type="entry name" value="P-loop containing nucleoside triphosphate hydrolases"/>
    <property type="match status" value="1"/>
</dbReference>
<dbReference type="EMBL" id="DTAD01000047">
    <property type="protein sequence ID" value="HGN90401.1"/>
    <property type="molecule type" value="Genomic_DNA"/>
</dbReference>
<gene>
    <name evidence="3" type="ORF">ENT82_04660</name>
</gene>
<protein>
    <submittedName>
        <fullName evidence="3">ATP-binding protein</fullName>
    </submittedName>
</protein>